<evidence type="ECO:0000313" key="3">
    <source>
        <dbReference type="Proteomes" id="UP001560573"/>
    </source>
</evidence>
<dbReference type="Proteomes" id="UP001560573">
    <property type="component" value="Unassembled WGS sequence"/>
</dbReference>
<comment type="caution">
    <text evidence="2">The sequence shown here is derived from an EMBL/GenBank/DDBJ whole genome shotgun (WGS) entry which is preliminary data.</text>
</comment>
<protein>
    <submittedName>
        <fullName evidence="2">Heme-binding domain-containing protein</fullName>
    </submittedName>
</protein>
<dbReference type="EMBL" id="JAULBC010000004">
    <property type="protein sequence ID" value="MEX6688482.1"/>
    <property type="molecule type" value="Genomic_DNA"/>
</dbReference>
<dbReference type="InterPro" id="IPR025992">
    <property type="entry name" value="Haem-bd"/>
</dbReference>
<dbReference type="SMART" id="SM01235">
    <property type="entry name" value="Haem_bd"/>
    <property type="match status" value="1"/>
</dbReference>
<sequence length="148" mass="17206">MKKVIMPIAAVLIIIQFFRPQKNISAQVQANAIERHYTVPQHVSTLLKTACYDCHSNNTSYPWYNNMQPIAWWLSSHVNEGKEELNFDEFNLYTVEKKKKKLHEIAKTVKEGEMPLSSYTLVHTNAKLSKPQQDEISEWASSLEKEIR</sequence>
<evidence type="ECO:0000259" key="1">
    <source>
        <dbReference type="SMART" id="SM01235"/>
    </source>
</evidence>
<feature type="domain" description="Haem-binding" evidence="1">
    <location>
        <begin position="9"/>
        <end position="144"/>
    </location>
</feature>
<reference evidence="2 3" key="1">
    <citation type="submission" date="2023-07" db="EMBL/GenBank/DDBJ databases">
        <authorList>
            <person name="Lian W.-H."/>
        </authorList>
    </citation>
    <scope>NUCLEOTIDE SEQUENCE [LARGE SCALE GENOMIC DNA]</scope>
    <source>
        <strain evidence="2 3">SYSU DXS3180</strain>
    </source>
</reference>
<dbReference type="RefSeq" id="WP_369329892.1">
    <property type="nucleotide sequence ID" value="NZ_JAULBC010000004.1"/>
</dbReference>
<keyword evidence="3" id="KW-1185">Reference proteome</keyword>
<evidence type="ECO:0000313" key="2">
    <source>
        <dbReference type="EMBL" id="MEX6688482.1"/>
    </source>
</evidence>
<dbReference type="Pfam" id="PF14376">
    <property type="entry name" value="Haem_bd"/>
    <property type="match status" value="1"/>
</dbReference>
<organism evidence="2 3">
    <name type="scientific">Danxiaibacter flavus</name>
    <dbReference type="NCBI Taxonomy" id="3049108"/>
    <lineage>
        <taxon>Bacteria</taxon>
        <taxon>Pseudomonadati</taxon>
        <taxon>Bacteroidota</taxon>
        <taxon>Chitinophagia</taxon>
        <taxon>Chitinophagales</taxon>
        <taxon>Chitinophagaceae</taxon>
        <taxon>Danxiaibacter</taxon>
    </lineage>
</organism>
<accession>A0ABV3ZF30</accession>
<gene>
    <name evidence="2" type="ORF">QTN47_13295</name>
</gene>
<proteinExistence type="predicted"/>
<name>A0ABV3ZF30_9BACT</name>